<dbReference type="EMBL" id="CP140152">
    <property type="protein sequence ID" value="WQH07212.1"/>
    <property type="molecule type" value="Genomic_DNA"/>
</dbReference>
<evidence type="ECO:0000313" key="1">
    <source>
        <dbReference type="EMBL" id="WQH07212.1"/>
    </source>
</evidence>
<proteinExistence type="predicted"/>
<evidence type="ECO:0000313" key="2">
    <source>
        <dbReference type="Proteomes" id="UP001326110"/>
    </source>
</evidence>
<keyword evidence="2" id="KW-1185">Reference proteome</keyword>
<organism evidence="1 2">
    <name type="scientific">Duganella zoogloeoides</name>
    <dbReference type="NCBI Taxonomy" id="75659"/>
    <lineage>
        <taxon>Bacteria</taxon>
        <taxon>Pseudomonadati</taxon>
        <taxon>Pseudomonadota</taxon>
        <taxon>Betaproteobacteria</taxon>
        <taxon>Burkholderiales</taxon>
        <taxon>Oxalobacteraceae</taxon>
        <taxon>Telluria group</taxon>
        <taxon>Duganella</taxon>
    </lineage>
</organism>
<name>A0ABZ0Y583_9BURK</name>
<dbReference type="RefSeq" id="WP_019921227.1">
    <property type="nucleotide sequence ID" value="NZ_CP140152.1"/>
</dbReference>
<sequence length="95" mass="10240">MDLYIYYKVRDADAAALHSAVAAMQAQLAEQFAVSSELKRRPEADDGVQTWMEIYPAAPGNFAGTLAAAVDRAGLSQWIVGARHLEAFVDVVPCA</sequence>
<dbReference type="GeneID" id="43162998"/>
<accession>A0ABZ0Y583</accession>
<gene>
    <name evidence="1" type="ORF">SR858_13010</name>
</gene>
<reference evidence="1 2" key="1">
    <citation type="submission" date="2023-11" db="EMBL/GenBank/DDBJ databases">
        <title>MicrobeMod: A computational toolkit for identifying prokaryotic methylation and restriction-modification with nanopore sequencing.</title>
        <authorList>
            <person name="Crits-Christoph A."/>
            <person name="Kang S.C."/>
            <person name="Lee H."/>
            <person name="Ostrov N."/>
        </authorList>
    </citation>
    <scope>NUCLEOTIDE SEQUENCE [LARGE SCALE GENOMIC DNA]</scope>
    <source>
        <strain evidence="1 2">ATCC 25935</strain>
    </source>
</reference>
<dbReference type="InterPro" id="IPR032556">
    <property type="entry name" value="DUF4936"/>
</dbReference>
<dbReference type="Pfam" id="PF16290">
    <property type="entry name" value="DUF4936"/>
    <property type="match status" value="1"/>
</dbReference>
<protein>
    <submittedName>
        <fullName evidence="1">DUF4936 family protein</fullName>
    </submittedName>
</protein>
<dbReference type="Proteomes" id="UP001326110">
    <property type="component" value="Chromosome"/>
</dbReference>